<name>A0AAV0H5W0_9ROSI</name>
<keyword evidence="1" id="KW-0472">Membrane</keyword>
<accession>A0AAV0H5W0</accession>
<reference evidence="2" key="1">
    <citation type="submission" date="2022-08" db="EMBL/GenBank/DDBJ databases">
        <authorList>
            <person name="Gutierrez-Valencia J."/>
        </authorList>
    </citation>
    <scope>NUCLEOTIDE SEQUENCE</scope>
</reference>
<protein>
    <submittedName>
        <fullName evidence="2">Uncharacterized protein</fullName>
    </submittedName>
</protein>
<evidence type="ECO:0000313" key="2">
    <source>
        <dbReference type="EMBL" id="CAI0380353.1"/>
    </source>
</evidence>
<dbReference type="EMBL" id="CAMGYJ010000002">
    <property type="protein sequence ID" value="CAI0380353.1"/>
    <property type="molecule type" value="Genomic_DNA"/>
</dbReference>
<evidence type="ECO:0000313" key="3">
    <source>
        <dbReference type="Proteomes" id="UP001154282"/>
    </source>
</evidence>
<gene>
    <name evidence="2" type="ORF">LITE_LOCUS2627</name>
</gene>
<keyword evidence="1" id="KW-0812">Transmembrane</keyword>
<keyword evidence="3" id="KW-1185">Reference proteome</keyword>
<feature type="transmembrane region" description="Helical" evidence="1">
    <location>
        <begin position="77"/>
        <end position="98"/>
    </location>
</feature>
<evidence type="ECO:0000256" key="1">
    <source>
        <dbReference type="SAM" id="Phobius"/>
    </source>
</evidence>
<comment type="caution">
    <text evidence="2">The sequence shown here is derived from an EMBL/GenBank/DDBJ whole genome shotgun (WGS) entry which is preliminary data.</text>
</comment>
<keyword evidence="1" id="KW-1133">Transmembrane helix</keyword>
<feature type="transmembrane region" description="Helical" evidence="1">
    <location>
        <begin position="21"/>
        <end position="38"/>
    </location>
</feature>
<dbReference type="Proteomes" id="UP001154282">
    <property type="component" value="Unassembled WGS sequence"/>
</dbReference>
<proteinExistence type="predicted"/>
<dbReference type="AlphaFoldDB" id="A0AAV0H5W0"/>
<sequence>MSPVSHPRCFLDRHPFLWERAAVLLPGYGLLLSLFPPIQCITSLTNHLREAVDSYFELIVFPLNPPSISYEIVQLLVLRWVCFLAEVAVWISWFYVVLTTKGNPYLSKANSFSHSFEVENGTTVVGDVGGELLDRVLGRKNGEHGIGSDQGRFLIWISGGNEDIDSG</sequence>
<organism evidence="2 3">
    <name type="scientific">Linum tenue</name>
    <dbReference type="NCBI Taxonomy" id="586396"/>
    <lineage>
        <taxon>Eukaryota</taxon>
        <taxon>Viridiplantae</taxon>
        <taxon>Streptophyta</taxon>
        <taxon>Embryophyta</taxon>
        <taxon>Tracheophyta</taxon>
        <taxon>Spermatophyta</taxon>
        <taxon>Magnoliopsida</taxon>
        <taxon>eudicotyledons</taxon>
        <taxon>Gunneridae</taxon>
        <taxon>Pentapetalae</taxon>
        <taxon>rosids</taxon>
        <taxon>fabids</taxon>
        <taxon>Malpighiales</taxon>
        <taxon>Linaceae</taxon>
        <taxon>Linum</taxon>
    </lineage>
</organism>